<evidence type="ECO:0000313" key="3">
    <source>
        <dbReference type="Proteomes" id="UP000251135"/>
    </source>
</evidence>
<organism evidence="2 3">
    <name type="scientific">Arcobacter caeni</name>
    <dbReference type="NCBI Taxonomy" id="1912877"/>
    <lineage>
        <taxon>Bacteria</taxon>
        <taxon>Pseudomonadati</taxon>
        <taxon>Campylobacterota</taxon>
        <taxon>Epsilonproteobacteria</taxon>
        <taxon>Campylobacterales</taxon>
        <taxon>Arcobacteraceae</taxon>
        <taxon>Arcobacter</taxon>
    </lineage>
</organism>
<dbReference type="AlphaFoldDB" id="A0A363D329"/>
<dbReference type="InterPro" id="IPR036165">
    <property type="entry name" value="YefM-like_sf"/>
</dbReference>
<protein>
    <submittedName>
        <fullName evidence="2">Prevent-host-death protein</fullName>
    </submittedName>
</protein>
<reference evidence="2 3" key="1">
    <citation type="submission" date="2017-02" db="EMBL/GenBank/DDBJ databases">
        <title>Arcobacter caeni sp. nov, a new Arcobacter species isolated from reclaimed water.</title>
        <authorList>
            <person name="Figueras M.J."/>
            <person name="Perez-Cataluna A."/>
            <person name="Salas-Masso N."/>
        </authorList>
    </citation>
    <scope>NUCLEOTIDE SEQUENCE [LARGE SCALE GENOMIC DNA]</scope>
    <source>
        <strain evidence="2 3">RW17-10</strain>
    </source>
</reference>
<gene>
    <name evidence="2" type="ORF">B0174_02540</name>
</gene>
<dbReference type="Proteomes" id="UP000251135">
    <property type="component" value="Unassembled WGS sequence"/>
</dbReference>
<evidence type="ECO:0000256" key="1">
    <source>
        <dbReference type="ARBA" id="ARBA00009981"/>
    </source>
</evidence>
<dbReference type="EMBL" id="MUXE01000003">
    <property type="protein sequence ID" value="PUE65722.1"/>
    <property type="molecule type" value="Genomic_DNA"/>
</dbReference>
<name>A0A363D329_9BACT</name>
<sequence length="84" mass="9751">MIINANDIKTKGVSIFANLLEKFDELIINVRGKNQYVVLDIERYKELRANELDLAYLKSLQDIQNGNFKVQTASEHIDELRNEL</sequence>
<dbReference type="OrthoDB" id="9814740at2"/>
<comment type="caution">
    <text evidence="2">The sequence shown here is derived from an EMBL/GenBank/DDBJ whole genome shotgun (WGS) entry which is preliminary data.</text>
</comment>
<dbReference type="SUPFAM" id="SSF143120">
    <property type="entry name" value="YefM-like"/>
    <property type="match status" value="1"/>
</dbReference>
<keyword evidence="3" id="KW-1185">Reference proteome</keyword>
<proteinExistence type="inferred from homology"/>
<evidence type="ECO:0000313" key="2">
    <source>
        <dbReference type="EMBL" id="PUE65722.1"/>
    </source>
</evidence>
<comment type="similarity">
    <text evidence="1">Belongs to the phD/YefM antitoxin family.</text>
</comment>
<accession>A0A363D329</accession>
<dbReference type="RefSeq" id="WP_108558082.1">
    <property type="nucleotide sequence ID" value="NZ_MUXE01000003.1"/>
</dbReference>